<keyword evidence="6 8" id="KW-0057">Aromatic amino acid biosynthesis</keyword>
<dbReference type="UniPathway" id="UPA00053">
    <property type="reaction ID" value="UER00090"/>
</dbReference>
<dbReference type="Gene3D" id="3.60.150.10">
    <property type="entry name" value="Chorismate synthase AroC"/>
    <property type="match status" value="1"/>
</dbReference>
<gene>
    <name evidence="10" type="ORF">MPH_01106</name>
</gene>
<proteinExistence type="inferred from homology"/>
<dbReference type="Proteomes" id="UP000007129">
    <property type="component" value="Unassembled WGS sequence"/>
</dbReference>
<evidence type="ECO:0000256" key="4">
    <source>
        <dbReference type="ARBA" id="ARBA00013036"/>
    </source>
</evidence>
<dbReference type="GO" id="GO:0009073">
    <property type="term" value="P:aromatic amino acid family biosynthetic process"/>
    <property type="evidence" value="ECO:0007669"/>
    <property type="project" value="UniProtKB-KW"/>
</dbReference>
<dbReference type="HAMAP" id="MF_00300">
    <property type="entry name" value="Chorismate_synth"/>
    <property type="match status" value="1"/>
</dbReference>
<keyword evidence="7 8" id="KW-0456">Lyase</keyword>
<protein>
    <recommendedName>
        <fullName evidence="4 8">Chorismate synthase</fullName>
        <ecNumber evidence="4 8">4.2.3.5</ecNumber>
    </recommendedName>
</protein>
<comment type="cofactor">
    <cofactor evidence="8">
        <name>FMNH2</name>
        <dbReference type="ChEBI" id="CHEBI:57618"/>
    </cofactor>
    <text evidence="8">Reduced FMN (FMNH(2)).</text>
</comment>
<dbReference type="GO" id="GO:0008652">
    <property type="term" value="P:amino acid biosynthetic process"/>
    <property type="evidence" value="ECO:0007669"/>
    <property type="project" value="UniProtKB-KW"/>
</dbReference>
<feature type="transmembrane region" description="Helical" evidence="9">
    <location>
        <begin position="52"/>
        <end position="72"/>
    </location>
</feature>
<dbReference type="AlphaFoldDB" id="K2S3W2"/>
<dbReference type="SUPFAM" id="SSF103263">
    <property type="entry name" value="Chorismate synthase, AroC"/>
    <property type="match status" value="1"/>
</dbReference>
<evidence type="ECO:0000256" key="5">
    <source>
        <dbReference type="ARBA" id="ARBA00022605"/>
    </source>
</evidence>
<sequence>MVAITLSGLKSLLIFFGPMLLPKAIQLYRSIRASSRNPHGAVRPMPAAVANSLNLLYAFAILTFIFSLPYFAPENVFQATSSRLQIPTDTLFVRLGKLRPLSPVDEALKLKFVNLESRLLYLVYGPSALADCPFCSVDEPSSYFYYALPSIMAPHLLHLLVLGLVTSPLLSGPEGARWRTWATLAGVGLAALEVWTVGTYNHKQNATALRLNDVEPFFWRMRTLRYVGIALVDGLLGYAMYLTSTNRWLVIPPTISERIEENTRIVEGLRGKLSMLGAMKNTVARDKGLRERSASYWVDEGQVMGEIFEEREVVDSMQNALERVNVEMIETQAGGMADNVVRVMETRQRIVKAEEGGDGMLQAQGLSPITAVPDVVRSRLSAIFCADDRTTFPVTPQPVIVILPQQSLAGCDPPAQHRLFDAMSTFGTHFRVTTYGESHCLSVGCIVDGCPPGMQLTEADIQPQMTRRRPGQSAITTPRNEKDRVEIQSGTEFGVTLGTPIGMRVMNENQRPKDYGNSTMDLYPRPSHADWTYLEKYGVKASSGGGRSSARETIGRVAAGAIAEKYLRQAYGVEIVAFTASIGNEFLFPPTPEHPTASTNPAFLKLIDEIDRETVDSFLPVRCPDEGATERMKRVVENYRDREDSIGGTVSCVIRNVPSGLGEPCFDKLEAMLAHAMLSIPATKGFEIGSGFGGCQVPGSIHNDPFIKAPAAEGRPRLTTKTNNSGGIQGGITNGAHIYFNVGFKPPATIGQAQQTVTYGEEDGVLEAKGRHDPCVVPRAVPIVESMAALVLMDAVLAQQARQTARSLLPPLKQTIPVTGGGAQANGEGAKIEEDR</sequence>
<dbReference type="InterPro" id="IPR020541">
    <property type="entry name" value="Chorismate_synthase_CS"/>
</dbReference>
<keyword evidence="5 8" id="KW-0028">Amino-acid biosynthesis</keyword>
<evidence type="ECO:0000256" key="3">
    <source>
        <dbReference type="ARBA" id="ARBA00011881"/>
    </source>
</evidence>
<dbReference type="NCBIfam" id="NF003793">
    <property type="entry name" value="PRK05382.1"/>
    <property type="match status" value="1"/>
</dbReference>
<dbReference type="PANTHER" id="PTHR21085">
    <property type="entry name" value="CHORISMATE SYNTHASE"/>
    <property type="match status" value="1"/>
</dbReference>
<accession>K2S3W2</accession>
<keyword evidence="9" id="KW-0472">Membrane</keyword>
<dbReference type="GO" id="GO:0004107">
    <property type="term" value="F:chorismate synthase activity"/>
    <property type="evidence" value="ECO:0007669"/>
    <property type="project" value="UniProtKB-EC"/>
</dbReference>
<comment type="pathway">
    <text evidence="1 8">Metabolic intermediate biosynthesis; chorismate biosynthesis; chorismate from D-erythrose 4-phosphate and phosphoenolpyruvate: step 7/7.</text>
</comment>
<evidence type="ECO:0000256" key="7">
    <source>
        <dbReference type="ARBA" id="ARBA00023239"/>
    </source>
</evidence>
<evidence type="ECO:0000256" key="6">
    <source>
        <dbReference type="ARBA" id="ARBA00023141"/>
    </source>
</evidence>
<evidence type="ECO:0000256" key="2">
    <source>
        <dbReference type="ARBA" id="ARBA00008014"/>
    </source>
</evidence>
<dbReference type="HOGENOM" id="CLU_339821_0_0_1"/>
<organism evidence="10 11">
    <name type="scientific">Macrophomina phaseolina (strain MS6)</name>
    <name type="common">Charcoal rot fungus</name>
    <dbReference type="NCBI Taxonomy" id="1126212"/>
    <lineage>
        <taxon>Eukaryota</taxon>
        <taxon>Fungi</taxon>
        <taxon>Dikarya</taxon>
        <taxon>Ascomycota</taxon>
        <taxon>Pezizomycotina</taxon>
        <taxon>Dothideomycetes</taxon>
        <taxon>Dothideomycetes incertae sedis</taxon>
        <taxon>Botryosphaeriales</taxon>
        <taxon>Botryosphaeriaceae</taxon>
        <taxon>Macrophomina</taxon>
    </lineage>
</organism>
<feature type="transmembrane region" description="Helical" evidence="9">
    <location>
        <begin position="143"/>
        <end position="170"/>
    </location>
</feature>
<dbReference type="OrthoDB" id="1721239at2759"/>
<feature type="transmembrane region" description="Helical" evidence="9">
    <location>
        <begin position="12"/>
        <end position="31"/>
    </location>
</feature>
<evidence type="ECO:0000313" key="10">
    <source>
        <dbReference type="EMBL" id="EKG21598.1"/>
    </source>
</evidence>
<evidence type="ECO:0000256" key="9">
    <source>
        <dbReference type="SAM" id="Phobius"/>
    </source>
</evidence>
<dbReference type="EC" id="4.2.3.5" evidence="4 8"/>
<dbReference type="InterPro" id="IPR000453">
    <property type="entry name" value="Chorismate_synth"/>
</dbReference>
<keyword evidence="9" id="KW-0812">Transmembrane</keyword>
<comment type="catalytic activity">
    <reaction evidence="8">
        <text>5-O-(1-carboxyvinyl)-3-phosphoshikimate = chorismate + phosphate</text>
        <dbReference type="Rhea" id="RHEA:21020"/>
        <dbReference type="ChEBI" id="CHEBI:29748"/>
        <dbReference type="ChEBI" id="CHEBI:43474"/>
        <dbReference type="ChEBI" id="CHEBI:57701"/>
        <dbReference type="EC" id="4.2.3.5"/>
    </reaction>
</comment>
<dbReference type="GO" id="GO:0005829">
    <property type="term" value="C:cytosol"/>
    <property type="evidence" value="ECO:0007669"/>
    <property type="project" value="TreeGrafter"/>
</dbReference>
<dbReference type="STRING" id="1126212.K2S3W2"/>
<dbReference type="PROSITE" id="PS00787">
    <property type="entry name" value="CHORISMATE_SYNTHASE_1"/>
    <property type="match status" value="1"/>
</dbReference>
<evidence type="ECO:0000313" key="11">
    <source>
        <dbReference type="Proteomes" id="UP000007129"/>
    </source>
</evidence>
<dbReference type="eggNOG" id="KOG4492">
    <property type="taxonomic scope" value="Eukaryota"/>
</dbReference>
<dbReference type="InterPro" id="IPR035904">
    <property type="entry name" value="Chorismate_synth_AroC_sf"/>
</dbReference>
<evidence type="ECO:0000256" key="1">
    <source>
        <dbReference type="ARBA" id="ARBA00005044"/>
    </source>
</evidence>
<comment type="subunit">
    <text evidence="3">Homotetramer.</text>
</comment>
<dbReference type="PANTHER" id="PTHR21085:SF0">
    <property type="entry name" value="CHORISMATE SYNTHASE"/>
    <property type="match status" value="1"/>
</dbReference>
<reference evidence="10 11" key="1">
    <citation type="journal article" date="2012" name="BMC Genomics">
        <title>Tools to kill: Genome of one of the most destructive plant pathogenic fungi Macrophomina phaseolina.</title>
        <authorList>
            <person name="Islam M.S."/>
            <person name="Haque M.S."/>
            <person name="Islam M.M."/>
            <person name="Emdad E.M."/>
            <person name="Halim A."/>
            <person name="Hossen Q.M.M."/>
            <person name="Hossain M.Z."/>
            <person name="Ahmed B."/>
            <person name="Rahim S."/>
            <person name="Rahman M.S."/>
            <person name="Alam M.M."/>
            <person name="Hou S."/>
            <person name="Wan X."/>
            <person name="Saito J.A."/>
            <person name="Alam M."/>
        </authorList>
    </citation>
    <scope>NUCLEOTIDE SEQUENCE [LARGE SCALE GENOMIC DNA]</scope>
    <source>
        <strain evidence="10 11">MS6</strain>
    </source>
</reference>
<dbReference type="PROSITE" id="PS00788">
    <property type="entry name" value="CHORISMATE_SYNTHASE_2"/>
    <property type="match status" value="1"/>
</dbReference>
<name>K2S3W2_MACPH</name>
<dbReference type="FunFam" id="3.60.150.10:FF:000004">
    <property type="entry name" value="Chorismate synthase"/>
    <property type="match status" value="1"/>
</dbReference>
<dbReference type="Pfam" id="PF01264">
    <property type="entry name" value="Chorismate_synt"/>
    <property type="match status" value="1"/>
</dbReference>
<dbReference type="EMBL" id="AHHD01000046">
    <property type="protein sequence ID" value="EKG21598.1"/>
    <property type="molecule type" value="Genomic_DNA"/>
</dbReference>
<dbReference type="InParanoid" id="K2S3W2"/>
<feature type="transmembrane region" description="Helical" evidence="9">
    <location>
        <begin position="224"/>
        <end position="242"/>
    </location>
</feature>
<comment type="caution">
    <text evidence="10">The sequence shown here is derived from an EMBL/GenBank/DDBJ whole genome shotgun (WGS) entry which is preliminary data.</text>
</comment>
<comment type="similarity">
    <text evidence="2 8">Belongs to the chorismate synthase family.</text>
</comment>
<dbReference type="PROSITE" id="PS00789">
    <property type="entry name" value="CHORISMATE_SYNTHASE_3"/>
    <property type="match status" value="1"/>
</dbReference>
<keyword evidence="9" id="KW-1133">Transmembrane helix</keyword>
<dbReference type="VEuPathDB" id="FungiDB:MPH_01106"/>
<dbReference type="GO" id="GO:0010181">
    <property type="term" value="F:FMN binding"/>
    <property type="evidence" value="ECO:0007669"/>
    <property type="project" value="TreeGrafter"/>
</dbReference>
<dbReference type="NCBIfam" id="TIGR00033">
    <property type="entry name" value="aroC"/>
    <property type="match status" value="1"/>
</dbReference>
<dbReference type="CDD" id="cd07304">
    <property type="entry name" value="Chorismate_synthase"/>
    <property type="match status" value="1"/>
</dbReference>
<evidence type="ECO:0000256" key="8">
    <source>
        <dbReference type="RuleBase" id="RU000605"/>
    </source>
</evidence>
<dbReference type="GO" id="GO:0009423">
    <property type="term" value="P:chorismate biosynthetic process"/>
    <property type="evidence" value="ECO:0007669"/>
    <property type="project" value="UniProtKB-UniPathway"/>
</dbReference>